<feature type="transmembrane region" description="Helical" evidence="1">
    <location>
        <begin position="71"/>
        <end position="90"/>
    </location>
</feature>
<gene>
    <name evidence="2" type="ORF">QGN29_09330</name>
</gene>
<evidence type="ECO:0000313" key="3">
    <source>
        <dbReference type="Proteomes" id="UP001268683"/>
    </source>
</evidence>
<keyword evidence="1" id="KW-1133">Transmembrane helix</keyword>
<name>A0AA52EG82_9PROT</name>
<dbReference type="RefSeq" id="WP_310797583.1">
    <property type="nucleotide sequence ID" value="NZ_CP123872.1"/>
</dbReference>
<keyword evidence="1" id="KW-0472">Membrane</keyword>
<evidence type="ECO:0000313" key="2">
    <source>
        <dbReference type="EMBL" id="WND01754.1"/>
    </source>
</evidence>
<keyword evidence="3" id="KW-1185">Reference proteome</keyword>
<evidence type="ECO:0000256" key="1">
    <source>
        <dbReference type="SAM" id="Phobius"/>
    </source>
</evidence>
<proteinExistence type="predicted"/>
<keyword evidence="1" id="KW-0812">Transmembrane</keyword>
<reference evidence="2" key="1">
    <citation type="submission" date="2023-04" db="EMBL/GenBank/DDBJ databases">
        <title>Complete genome sequence of Temperatibacter marinus.</title>
        <authorList>
            <person name="Rong J.-C."/>
            <person name="Yi M.-L."/>
            <person name="Zhao Q."/>
        </authorList>
    </citation>
    <scope>NUCLEOTIDE SEQUENCE</scope>
    <source>
        <strain evidence="2">NBRC 110045</strain>
    </source>
</reference>
<dbReference type="KEGG" id="tmk:QGN29_09330"/>
<dbReference type="Proteomes" id="UP001268683">
    <property type="component" value="Chromosome"/>
</dbReference>
<dbReference type="AlphaFoldDB" id="A0AA52EG82"/>
<accession>A0AA52EG82</accession>
<organism evidence="2 3">
    <name type="scientific">Temperatibacter marinus</name>
    <dbReference type="NCBI Taxonomy" id="1456591"/>
    <lineage>
        <taxon>Bacteria</taxon>
        <taxon>Pseudomonadati</taxon>
        <taxon>Pseudomonadota</taxon>
        <taxon>Alphaproteobacteria</taxon>
        <taxon>Kordiimonadales</taxon>
        <taxon>Temperatibacteraceae</taxon>
        <taxon>Temperatibacter</taxon>
    </lineage>
</organism>
<evidence type="ECO:0008006" key="4">
    <source>
        <dbReference type="Google" id="ProtNLM"/>
    </source>
</evidence>
<feature type="transmembrane region" description="Helical" evidence="1">
    <location>
        <begin position="40"/>
        <end position="59"/>
    </location>
</feature>
<protein>
    <recommendedName>
        <fullName evidence="4">DUF2834 domain-containing protein</fullName>
    </recommendedName>
</protein>
<sequence>MSLRSLALILLVPFSLLTVYAVMEVGYIGVFDYQRHSPAGWQVFFDLVLSLLLILIWMIPNARENGRNPWPFVMVTLFLGVIGPLLYLLGTKDKDQQLSS</sequence>
<dbReference type="EMBL" id="CP123872">
    <property type="protein sequence ID" value="WND01754.1"/>
    <property type="molecule type" value="Genomic_DNA"/>
</dbReference>